<accession>A0ABP8NML9</accession>
<evidence type="ECO:0000256" key="1">
    <source>
        <dbReference type="SAM" id="SignalP"/>
    </source>
</evidence>
<keyword evidence="1" id="KW-0732">Signal</keyword>
<name>A0ABP8NML9_9BACT</name>
<feature type="chain" id="PRO_5046965848" description="T9SS type A sorting domain-containing protein" evidence="1">
    <location>
        <begin position="24"/>
        <end position="569"/>
    </location>
</feature>
<dbReference type="Proteomes" id="UP001500067">
    <property type="component" value="Unassembled WGS sequence"/>
</dbReference>
<dbReference type="InterPro" id="IPR026444">
    <property type="entry name" value="Secre_tail"/>
</dbReference>
<proteinExistence type="predicted"/>
<gene>
    <name evidence="4" type="ORF">GCM10023093_29870</name>
</gene>
<evidence type="ECO:0000259" key="2">
    <source>
        <dbReference type="Pfam" id="PF18962"/>
    </source>
</evidence>
<sequence length="569" mass="61081">MKKTFYLCLLGMLMLFGRNAARAQSITTAQMFVDSSCMSSSGVVNITGCISGLKLLSYYGDGTMDSLTIFCMSGGATLTPAHVYATAGTYTVKHVLKNNFTRFDSAIYSHEFIPCSHIWLEAWADLNSNCVLDAADHGIVAPGLIRVDSAGVPVDTIPAYCSYDYRAYGPPGTIYKFTAVVPPAGMVSCPSMDVIYDTIPMFPSTVHIPKYWLLQCGSASGFDLGISATFRPANAGPLANRADILVYNSACTGTATTVKFEFGPKFSYTSITPAASHTVVGTSVLFDAGTISSTTPKMFTVKVTPVAALTIGDTVNTKYTVLPTTSDTYPANNIVVRCDTVRAAYDPNQKSVTPTGNITAGQRLEYLLEFENTGTDTAYNIHIMDTLSNYLDVSTMVRGASTHTYMVSTMTSGGSNILKFDFPNILLPDTTHHADEICRGMVTFTINAKTTLTPGTTIANRVGIYFDVNPVVMTNTVYSKIPLPVTGVQHAALTRVELYPNPVSETMNIRTDGVAYATLTIYNMTGQALSTQDITKAETTVATGSLAPGIYYVVLKGMGGSKAIKFEKQ</sequence>
<evidence type="ECO:0000313" key="5">
    <source>
        <dbReference type="Proteomes" id="UP001500067"/>
    </source>
</evidence>
<evidence type="ECO:0008006" key="6">
    <source>
        <dbReference type="Google" id="ProtNLM"/>
    </source>
</evidence>
<feature type="signal peptide" evidence="1">
    <location>
        <begin position="1"/>
        <end position="23"/>
    </location>
</feature>
<comment type="caution">
    <text evidence="4">The sequence shown here is derived from an EMBL/GenBank/DDBJ whole genome shotgun (WGS) entry which is preliminary data.</text>
</comment>
<dbReference type="NCBIfam" id="TIGR04183">
    <property type="entry name" value="Por_Secre_tail"/>
    <property type="match status" value="1"/>
</dbReference>
<dbReference type="RefSeq" id="WP_345085008.1">
    <property type="nucleotide sequence ID" value="NZ_BAABFA010000024.1"/>
</dbReference>
<dbReference type="EMBL" id="BAABFA010000024">
    <property type="protein sequence ID" value="GAA4469791.1"/>
    <property type="molecule type" value="Genomic_DNA"/>
</dbReference>
<evidence type="ECO:0000259" key="3">
    <source>
        <dbReference type="Pfam" id="PF24595"/>
    </source>
</evidence>
<dbReference type="Pfam" id="PF18962">
    <property type="entry name" value="Por_Secre_tail"/>
    <property type="match status" value="1"/>
</dbReference>
<protein>
    <recommendedName>
        <fullName evidence="6">T9SS type A sorting domain-containing protein</fullName>
    </recommendedName>
</protein>
<keyword evidence="5" id="KW-1185">Reference proteome</keyword>
<organism evidence="4 5">
    <name type="scientific">Nemorincola caseinilytica</name>
    <dbReference type="NCBI Taxonomy" id="2054315"/>
    <lineage>
        <taxon>Bacteria</taxon>
        <taxon>Pseudomonadati</taxon>
        <taxon>Bacteroidota</taxon>
        <taxon>Chitinophagia</taxon>
        <taxon>Chitinophagales</taxon>
        <taxon>Chitinophagaceae</taxon>
        <taxon>Nemorincola</taxon>
    </lineage>
</organism>
<dbReference type="Pfam" id="PF24595">
    <property type="entry name" value="DUF7619"/>
    <property type="match status" value="1"/>
</dbReference>
<dbReference type="InterPro" id="IPR055353">
    <property type="entry name" value="DUF7619"/>
</dbReference>
<feature type="domain" description="DUF7619" evidence="3">
    <location>
        <begin position="346"/>
        <end position="478"/>
    </location>
</feature>
<reference evidence="5" key="1">
    <citation type="journal article" date="2019" name="Int. J. Syst. Evol. Microbiol.">
        <title>The Global Catalogue of Microorganisms (GCM) 10K type strain sequencing project: providing services to taxonomists for standard genome sequencing and annotation.</title>
        <authorList>
            <consortium name="The Broad Institute Genomics Platform"/>
            <consortium name="The Broad Institute Genome Sequencing Center for Infectious Disease"/>
            <person name="Wu L."/>
            <person name="Ma J."/>
        </authorList>
    </citation>
    <scope>NUCLEOTIDE SEQUENCE [LARGE SCALE GENOMIC DNA]</scope>
    <source>
        <strain evidence="5">JCM 32105</strain>
    </source>
</reference>
<evidence type="ECO:0000313" key="4">
    <source>
        <dbReference type="EMBL" id="GAA4469791.1"/>
    </source>
</evidence>
<feature type="domain" description="Secretion system C-terminal sorting" evidence="2">
    <location>
        <begin position="498"/>
        <end position="562"/>
    </location>
</feature>